<comment type="caution">
    <text evidence="3">The sequence shown here is derived from an EMBL/GenBank/DDBJ whole genome shotgun (WGS) entry which is preliminary data.</text>
</comment>
<keyword evidence="4" id="KW-1185">Reference proteome</keyword>
<dbReference type="Proteomes" id="UP000789572">
    <property type="component" value="Unassembled WGS sequence"/>
</dbReference>
<evidence type="ECO:0000313" key="4">
    <source>
        <dbReference type="Proteomes" id="UP000789572"/>
    </source>
</evidence>
<reference evidence="3" key="1">
    <citation type="submission" date="2021-06" db="EMBL/GenBank/DDBJ databases">
        <authorList>
            <person name="Kallberg Y."/>
            <person name="Tangrot J."/>
            <person name="Rosling A."/>
        </authorList>
    </citation>
    <scope>NUCLEOTIDE SEQUENCE</scope>
    <source>
        <strain evidence="3">IA702</strain>
    </source>
</reference>
<accession>A0A9N9AUV7</accession>
<dbReference type="AlphaFoldDB" id="A0A9N9AUV7"/>
<name>A0A9N9AUV7_9GLOM</name>
<gene>
    <name evidence="3" type="ORF">POCULU_LOCUS4526</name>
</gene>
<evidence type="ECO:0000256" key="1">
    <source>
        <dbReference type="SAM" id="Coils"/>
    </source>
</evidence>
<feature type="region of interest" description="Disordered" evidence="2">
    <location>
        <begin position="1"/>
        <end position="23"/>
    </location>
</feature>
<sequence length="163" mass="19208">MTKKDLKKSRSTEDLKSQPQDSQKIKELQAQITALLEQISRIKQEANQQIQFEAKKAQNYLEQITKLTAEVDSKEQVIKELTTEKNELADHNNELRINNLKQDNYFTKYQQESKLTQQLKLQVAKLQKDLTITQQDLKSAQRIIELRTIKPDNKDRKENSFDY</sequence>
<organism evidence="3 4">
    <name type="scientific">Paraglomus occultum</name>
    <dbReference type="NCBI Taxonomy" id="144539"/>
    <lineage>
        <taxon>Eukaryota</taxon>
        <taxon>Fungi</taxon>
        <taxon>Fungi incertae sedis</taxon>
        <taxon>Mucoromycota</taxon>
        <taxon>Glomeromycotina</taxon>
        <taxon>Glomeromycetes</taxon>
        <taxon>Paraglomerales</taxon>
        <taxon>Paraglomeraceae</taxon>
        <taxon>Paraglomus</taxon>
    </lineage>
</organism>
<protein>
    <submittedName>
        <fullName evidence="3">934_t:CDS:1</fullName>
    </submittedName>
</protein>
<feature type="coiled-coil region" evidence="1">
    <location>
        <begin position="25"/>
        <end position="143"/>
    </location>
</feature>
<evidence type="ECO:0000313" key="3">
    <source>
        <dbReference type="EMBL" id="CAG8540815.1"/>
    </source>
</evidence>
<proteinExistence type="predicted"/>
<keyword evidence="1" id="KW-0175">Coiled coil</keyword>
<evidence type="ECO:0000256" key="2">
    <source>
        <dbReference type="SAM" id="MobiDB-lite"/>
    </source>
</evidence>
<dbReference type="EMBL" id="CAJVPJ010000593">
    <property type="protein sequence ID" value="CAG8540815.1"/>
    <property type="molecule type" value="Genomic_DNA"/>
</dbReference>